<sequence>MLIERCLTLCKLPTFTSNFPAYSTHTSIPPLFPSFLRQNGFLPSISLSHYPNSFKKRALGNCLLALRTPPFGIVDDYYDLAAFVTASKQSEQEQFSFSSSNMKWAYSTCTFSNRNQRFCEMCSFDRNVFSASYSDDDDPQGGIIPQMEGTSEWSCSTCTFVNSIEDSTCEMCGGSKADLSSEDPQVLKERILNNTKLWPLRKQSQPSNAGHMVHEPKCVTGSTTKAEPISAVALSPRPSHSNLQKRKVKNEAEEAHPIVIDRTIATAVNPKDEFVNANIDLKKANAYVENLHLERSARQSGATVTAGTTPLGSNSLRACSSSTVSTDSCKSVQPIVIMTYNVWFQDLEVHKRMAAIGDIIQEHKPHVICFQEVTPNIYNVFQKSHWWSEYKCSVPPELAVKRAYFCLQLSKFPVAAFYRNPFCNTIMGRELCIADLEVGNELQLVVATTHLESPCPAPPTWNQMFSGERVFQANESLSLLKPFPNVVFGGDMNWDDKLDGPPPMPDGWMDVWLKLHPGQPGLTYDSKANPMLTGSRLQKRLDRFFCHLSDFDIESIEMIGLKAIPSLTYTKEKRIKRQTQVMTLPVLPSDHFGLLLKITKRVDAEHF</sequence>
<accession>A0ACC2EDF8</accession>
<gene>
    <name evidence="1" type="ORF">O6H91_02G020600</name>
</gene>
<keyword evidence="2" id="KW-1185">Reference proteome</keyword>
<proteinExistence type="predicted"/>
<name>A0ACC2EDF8_DIPCM</name>
<dbReference type="EMBL" id="CM055093">
    <property type="protein sequence ID" value="KAJ7564516.1"/>
    <property type="molecule type" value="Genomic_DNA"/>
</dbReference>
<protein>
    <submittedName>
        <fullName evidence="1">Uncharacterized protein</fullName>
    </submittedName>
</protein>
<reference evidence="2" key="1">
    <citation type="journal article" date="2024" name="Proc. Natl. Acad. Sci. U.S.A.">
        <title>Extraordinary preservation of gene collinearity over three hundred million years revealed in homosporous lycophytes.</title>
        <authorList>
            <person name="Li C."/>
            <person name="Wickell D."/>
            <person name="Kuo L.Y."/>
            <person name="Chen X."/>
            <person name="Nie B."/>
            <person name="Liao X."/>
            <person name="Peng D."/>
            <person name="Ji J."/>
            <person name="Jenkins J."/>
            <person name="Williams M."/>
            <person name="Shu S."/>
            <person name="Plott C."/>
            <person name="Barry K."/>
            <person name="Rajasekar S."/>
            <person name="Grimwood J."/>
            <person name="Han X."/>
            <person name="Sun S."/>
            <person name="Hou Z."/>
            <person name="He W."/>
            <person name="Dai G."/>
            <person name="Sun C."/>
            <person name="Schmutz J."/>
            <person name="Leebens-Mack J.H."/>
            <person name="Li F.W."/>
            <person name="Wang L."/>
        </authorList>
    </citation>
    <scope>NUCLEOTIDE SEQUENCE [LARGE SCALE GENOMIC DNA]</scope>
    <source>
        <strain evidence="2">cv. PW_Plant_1</strain>
    </source>
</reference>
<organism evidence="1 2">
    <name type="scientific">Diphasiastrum complanatum</name>
    <name type="common">Issler's clubmoss</name>
    <name type="synonym">Lycopodium complanatum</name>
    <dbReference type="NCBI Taxonomy" id="34168"/>
    <lineage>
        <taxon>Eukaryota</taxon>
        <taxon>Viridiplantae</taxon>
        <taxon>Streptophyta</taxon>
        <taxon>Embryophyta</taxon>
        <taxon>Tracheophyta</taxon>
        <taxon>Lycopodiopsida</taxon>
        <taxon>Lycopodiales</taxon>
        <taxon>Lycopodiaceae</taxon>
        <taxon>Lycopodioideae</taxon>
        <taxon>Diphasiastrum</taxon>
    </lineage>
</organism>
<evidence type="ECO:0000313" key="2">
    <source>
        <dbReference type="Proteomes" id="UP001162992"/>
    </source>
</evidence>
<evidence type="ECO:0000313" key="1">
    <source>
        <dbReference type="EMBL" id="KAJ7564516.1"/>
    </source>
</evidence>
<comment type="caution">
    <text evidence="1">The sequence shown here is derived from an EMBL/GenBank/DDBJ whole genome shotgun (WGS) entry which is preliminary data.</text>
</comment>
<dbReference type="Proteomes" id="UP001162992">
    <property type="component" value="Chromosome 2"/>
</dbReference>